<dbReference type="InterPro" id="IPR025166">
    <property type="entry name" value="Integrase_DNA_bind_dom"/>
</dbReference>
<dbReference type="GO" id="GO:0015074">
    <property type="term" value="P:DNA integration"/>
    <property type="evidence" value="ECO:0007669"/>
    <property type="project" value="UniProtKB-KW"/>
</dbReference>
<dbReference type="InterPro" id="IPR013762">
    <property type="entry name" value="Integrase-like_cat_sf"/>
</dbReference>
<keyword evidence="4" id="KW-0233">DNA recombination</keyword>
<comment type="similarity">
    <text evidence="1">Belongs to the 'phage' integrase family.</text>
</comment>
<evidence type="ECO:0000313" key="8">
    <source>
        <dbReference type="EMBL" id="MRN37300.1"/>
    </source>
</evidence>
<dbReference type="PANTHER" id="PTHR30629:SF2">
    <property type="entry name" value="PROPHAGE INTEGRASE INTS-RELATED"/>
    <property type="match status" value="1"/>
</dbReference>
<dbReference type="AlphaFoldDB" id="A0A7X2GWP8"/>
<reference evidence="8" key="1">
    <citation type="journal article" name="Emerg. Infect. Dis.">
        <title>Two cases of a newly characterized neisseria species.</title>
        <authorList>
            <person name="Mustapha M."/>
            <person name="Lemos A.P.S."/>
            <person name="Harrison L.H."/>
            <person name="Vantyne D."/>
            <person name="Sacchi C.T."/>
        </authorList>
    </citation>
    <scope>NUCLEOTIDE SEQUENCE</scope>
    <source>
        <strain evidence="8">N.95.16</strain>
    </source>
</reference>
<keyword evidence="2" id="KW-0229">DNA integration</keyword>
<proteinExistence type="inferred from homology"/>
<keyword evidence="9" id="KW-1185">Reference proteome</keyword>
<dbReference type="PROSITE" id="PS51900">
    <property type="entry name" value="CB"/>
    <property type="match status" value="1"/>
</dbReference>
<dbReference type="InterPro" id="IPR002104">
    <property type="entry name" value="Integrase_catalytic"/>
</dbReference>
<evidence type="ECO:0000256" key="5">
    <source>
        <dbReference type="PROSITE-ProRule" id="PRU01248"/>
    </source>
</evidence>
<dbReference type="Gene3D" id="1.10.150.130">
    <property type="match status" value="1"/>
</dbReference>
<dbReference type="GO" id="GO:0006310">
    <property type="term" value="P:DNA recombination"/>
    <property type="evidence" value="ECO:0007669"/>
    <property type="project" value="UniProtKB-KW"/>
</dbReference>
<dbReference type="InterPro" id="IPR010998">
    <property type="entry name" value="Integrase_recombinase_N"/>
</dbReference>
<feature type="domain" description="Tyr recombinase" evidence="6">
    <location>
        <begin position="204"/>
        <end position="369"/>
    </location>
</feature>
<dbReference type="EMBL" id="WJXO01000001">
    <property type="protein sequence ID" value="MRN37300.1"/>
    <property type="molecule type" value="Genomic_DNA"/>
</dbReference>
<dbReference type="GO" id="GO:0003677">
    <property type="term" value="F:DNA binding"/>
    <property type="evidence" value="ECO:0007669"/>
    <property type="project" value="UniProtKB-UniRule"/>
</dbReference>
<dbReference type="Proteomes" id="UP000486297">
    <property type="component" value="Unassembled WGS sequence"/>
</dbReference>
<evidence type="ECO:0000256" key="3">
    <source>
        <dbReference type="ARBA" id="ARBA00023125"/>
    </source>
</evidence>
<dbReference type="InterPro" id="IPR011010">
    <property type="entry name" value="DNA_brk_join_enz"/>
</dbReference>
<dbReference type="Pfam" id="PF00589">
    <property type="entry name" value="Phage_integrase"/>
    <property type="match status" value="1"/>
</dbReference>
<evidence type="ECO:0000256" key="2">
    <source>
        <dbReference type="ARBA" id="ARBA00022908"/>
    </source>
</evidence>
<name>A0A7X2GWP8_9NEIS</name>
<organism evidence="8 9">
    <name type="scientific">Neisseria brasiliensis</name>
    <dbReference type="NCBI Taxonomy" id="2666100"/>
    <lineage>
        <taxon>Bacteria</taxon>
        <taxon>Pseudomonadati</taxon>
        <taxon>Pseudomonadota</taxon>
        <taxon>Betaproteobacteria</taxon>
        <taxon>Neisseriales</taxon>
        <taxon>Neisseriaceae</taxon>
        <taxon>Neisseria</taxon>
    </lineage>
</organism>
<evidence type="ECO:0000313" key="9">
    <source>
        <dbReference type="Proteomes" id="UP000486297"/>
    </source>
</evidence>
<dbReference type="InterPro" id="IPR050808">
    <property type="entry name" value="Phage_Integrase"/>
</dbReference>
<evidence type="ECO:0000259" key="7">
    <source>
        <dbReference type="PROSITE" id="PS51900"/>
    </source>
</evidence>
<evidence type="ECO:0000256" key="1">
    <source>
        <dbReference type="ARBA" id="ARBA00008857"/>
    </source>
</evidence>
<dbReference type="PANTHER" id="PTHR30629">
    <property type="entry name" value="PROPHAGE INTEGRASE"/>
    <property type="match status" value="1"/>
</dbReference>
<dbReference type="InterPro" id="IPR044068">
    <property type="entry name" value="CB"/>
</dbReference>
<dbReference type="Pfam" id="PF22022">
    <property type="entry name" value="Phage_int_M"/>
    <property type="match status" value="1"/>
</dbReference>
<dbReference type="SUPFAM" id="SSF56349">
    <property type="entry name" value="DNA breaking-rejoining enzymes"/>
    <property type="match status" value="1"/>
</dbReference>
<feature type="domain" description="Core-binding (CB)" evidence="7">
    <location>
        <begin position="98"/>
        <end position="181"/>
    </location>
</feature>
<dbReference type="Gene3D" id="1.10.443.10">
    <property type="entry name" value="Intergrase catalytic core"/>
    <property type="match status" value="1"/>
</dbReference>
<evidence type="ECO:0000256" key="4">
    <source>
        <dbReference type="ARBA" id="ARBA00023172"/>
    </source>
</evidence>
<protein>
    <submittedName>
        <fullName evidence="8">DUF4102 domain-containing protein</fullName>
    </submittedName>
</protein>
<dbReference type="Pfam" id="PF13356">
    <property type="entry name" value="Arm-DNA-bind_3"/>
    <property type="match status" value="1"/>
</dbReference>
<dbReference type="RefSeq" id="WP_095502089.1">
    <property type="nucleotide sequence ID" value="NZ_WJXO01000001.1"/>
</dbReference>
<dbReference type="InterPro" id="IPR053876">
    <property type="entry name" value="Phage_int_M"/>
</dbReference>
<accession>A0A7X2GWP8</accession>
<dbReference type="Gene3D" id="3.30.160.390">
    <property type="entry name" value="Integrase, DNA-binding domain"/>
    <property type="match status" value="1"/>
</dbReference>
<dbReference type="PROSITE" id="PS51898">
    <property type="entry name" value="TYR_RECOMBINASE"/>
    <property type="match status" value="1"/>
</dbReference>
<keyword evidence="3 5" id="KW-0238">DNA-binding</keyword>
<evidence type="ECO:0000259" key="6">
    <source>
        <dbReference type="PROSITE" id="PS51898"/>
    </source>
</evidence>
<comment type="caution">
    <text evidence="8">The sequence shown here is derived from an EMBL/GenBank/DDBJ whole genome shotgun (WGS) entry which is preliminary data.</text>
</comment>
<gene>
    <name evidence="8" type="ORF">GJU80_01975</name>
</gene>
<dbReference type="InterPro" id="IPR038488">
    <property type="entry name" value="Integrase_DNA-bd_sf"/>
</dbReference>
<sequence length="369" mass="42102">MPLNDRKIKDAKPADKAYKLADSGGLYLQVTPAGGKLWRLKYRISGKEKLLSIGKYPEISLVEAREAAENARRMIAQGQDPAAMKQQAKQERRAALLNTFAHVTKAWHKKNIMRKGWKPNHAARVWRYFETDVFPVIGEMPINEIGKKEIKAVLDRVTARGVSETAEKIRQWIGAVFTYAGFEELTDRNPAALLQGYIKPSETRPMPALPREELAEFYRRLILADCKQSNRICIMLIMLCFARNKEIRGGQWQEIDFERKIWTIPAKRMKRPREHIIPLSDWAIELLNELHDQTGDTPYLFPSRTAADGYISENTAGKIINGMGYYGIATPHGFRSLASSILNEQGYNADAIERQLAHIDENRILERPS</sequence>
<dbReference type="CDD" id="cd00801">
    <property type="entry name" value="INT_P4_C"/>
    <property type="match status" value="1"/>
</dbReference>